<evidence type="ECO:0000313" key="3">
    <source>
        <dbReference type="Proteomes" id="UP000238093"/>
    </source>
</evidence>
<name>A0A2K4WFL5_9PSED</name>
<dbReference type="EMBL" id="LT963408">
    <property type="protein sequence ID" value="SOS34696.1"/>
    <property type="molecule type" value="Genomic_DNA"/>
</dbReference>
<accession>A0A2K4WFL5</accession>
<evidence type="ECO:0000256" key="1">
    <source>
        <dbReference type="SAM" id="Coils"/>
    </source>
</evidence>
<protein>
    <submittedName>
        <fullName evidence="2">Uncharacterized protein</fullName>
    </submittedName>
</protein>
<sequence length="56" mass="6403">MDMNQEKTALDIAELKRDIQLLKARLNQEAGQRAATDESLSIRISNLTDFATQRRN</sequence>
<keyword evidence="1" id="KW-0175">Coiled coil</keyword>
<feature type="coiled-coil region" evidence="1">
    <location>
        <begin position="5"/>
        <end position="32"/>
    </location>
</feature>
<organism evidence="2 3">
    <name type="scientific">Pseudomonas syringae group genomosp. 3</name>
    <dbReference type="NCBI Taxonomy" id="251701"/>
    <lineage>
        <taxon>Bacteria</taxon>
        <taxon>Pseudomonadati</taxon>
        <taxon>Pseudomonadota</taxon>
        <taxon>Gammaproteobacteria</taxon>
        <taxon>Pseudomonadales</taxon>
        <taxon>Pseudomonadaceae</taxon>
        <taxon>Pseudomonas</taxon>
    </lineage>
</organism>
<evidence type="ECO:0000313" key="2">
    <source>
        <dbReference type="EMBL" id="SOS34696.1"/>
    </source>
</evidence>
<proteinExistence type="predicted"/>
<dbReference type="AlphaFoldDB" id="A0A2K4WFL5"/>
<reference evidence="2 3" key="1">
    <citation type="submission" date="2017-11" db="EMBL/GenBank/DDBJ databases">
        <authorList>
            <person name="Han C.G."/>
        </authorList>
    </citation>
    <scope>NUCLEOTIDE SEQUENCE [LARGE SCALE GENOMIC DNA]</scope>
    <source>
        <strain evidence="2">CFBP6411</strain>
    </source>
</reference>
<dbReference type="Proteomes" id="UP000238093">
    <property type="component" value="Chromosome I"/>
</dbReference>
<gene>
    <name evidence="2" type="ORF">CFBP6411_03339</name>
</gene>
<dbReference type="RefSeq" id="WP_158664144.1">
    <property type="nucleotide sequence ID" value="NZ_LT963408.1"/>
</dbReference>